<gene>
    <name evidence="2" type="ORF">GO495_25340</name>
</gene>
<dbReference type="InterPro" id="IPR037883">
    <property type="entry name" value="Knr4/Smi1-like_sf"/>
</dbReference>
<keyword evidence="3" id="KW-1185">Reference proteome</keyword>
<dbReference type="SMART" id="SM00860">
    <property type="entry name" value="SMI1_KNR4"/>
    <property type="match status" value="1"/>
</dbReference>
<feature type="domain" description="Knr4/Smi1-like" evidence="1">
    <location>
        <begin position="24"/>
        <end position="145"/>
    </location>
</feature>
<evidence type="ECO:0000259" key="1">
    <source>
        <dbReference type="SMART" id="SM00860"/>
    </source>
</evidence>
<dbReference type="RefSeq" id="WP_157302752.1">
    <property type="nucleotide sequence ID" value="NZ_BAAAZB010000001.1"/>
</dbReference>
<comment type="caution">
    <text evidence="2">The sequence shown here is derived from an EMBL/GenBank/DDBJ whole genome shotgun (WGS) entry which is preliminary data.</text>
</comment>
<proteinExistence type="predicted"/>
<dbReference type="EMBL" id="WRXO01000009">
    <property type="protein sequence ID" value="MVT43945.1"/>
    <property type="molecule type" value="Genomic_DNA"/>
</dbReference>
<dbReference type="SUPFAM" id="SSF160631">
    <property type="entry name" value="SMI1/KNR4-like"/>
    <property type="match status" value="1"/>
</dbReference>
<evidence type="ECO:0000313" key="3">
    <source>
        <dbReference type="Proteomes" id="UP000468388"/>
    </source>
</evidence>
<dbReference type="OrthoDB" id="1189226at2"/>
<protein>
    <recommendedName>
        <fullName evidence="1">Knr4/Smi1-like domain-containing protein</fullName>
    </recommendedName>
</protein>
<reference evidence="2 3" key="1">
    <citation type="submission" date="2019-12" db="EMBL/GenBank/DDBJ databases">
        <title>The draft genomic sequence of strain Chitinophaga oryziterrae JCM 16595.</title>
        <authorList>
            <person name="Zhang X."/>
        </authorList>
    </citation>
    <scope>NUCLEOTIDE SEQUENCE [LARGE SCALE GENOMIC DNA]</scope>
    <source>
        <strain evidence="2 3">JCM 16595</strain>
    </source>
</reference>
<evidence type="ECO:0000313" key="2">
    <source>
        <dbReference type="EMBL" id="MVT43945.1"/>
    </source>
</evidence>
<name>A0A6N8JF51_9BACT</name>
<organism evidence="2 3">
    <name type="scientific">Chitinophaga oryziterrae</name>
    <dbReference type="NCBI Taxonomy" id="1031224"/>
    <lineage>
        <taxon>Bacteria</taxon>
        <taxon>Pseudomonadati</taxon>
        <taxon>Bacteroidota</taxon>
        <taxon>Chitinophagia</taxon>
        <taxon>Chitinophagales</taxon>
        <taxon>Chitinophagaceae</taxon>
        <taxon>Chitinophaga</taxon>
    </lineage>
</organism>
<accession>A0A6N8JF51</accession>
<dbReference type="Gene3D" id="3.40.1580.10">
    <property type="entry name" value="SMI1/KNR4-like"/>
    <property type="match status" value="1"/>
</dbReference>
<dbReference type="Proteomes" id="UP000468388">
    <property type="component" value="Unassembled WGS sequence"/>
</dbReference>
<sequence>MRLKYLLFLEPYMDVLGKYEKLEGISEEEIEDLERAFNVTLPDAYKEYLLFFGKESGQLLTAYYTEIKYLPETRSEAIAALNFDDEKPGPKADINENYFLFGQWQGYVFYFFDCTEKHEDPPVYILRDSGEIILYKPSFSSFIKEDGLNPVIEASK</sequence>
<dbReference type="Pfam" id="PF09346">
    <property type="entry name" value="SMI1_KNR4"/>
    <property type="match status" value="1"/>
</dbReference>
<dbReference type="InterPro" id="IPR018958">
    <property type="entry name" value="Knr4/Smi1-like_dom"/>
</dbReference>
<dbReference type="AlphaFoldDB" id="A0A6N8JF51"/>